<name>A0ACA9U5M1_BIOOC</name>
<protein>
    <submittedName>
        <fullName evidence="1">Uncharacterized protein</fullName>
    </submittedName>
</protein>
<accession>A0ACA9U5M1</accession>
<sequence length="307" mass="33650">MAYVDNIQKHRLYIAGAPGGSSIGPPVHEFIASELQKPWSMTFLQAENIYDVVKTYRRADFAGGLITMPWKKTIIPHLDEVDDLVVLTGACNLAYLTSAGKLRGANVDWIGIKTPLVAARAPMKDDVGMIYGAGGASRAALYTLAVELSTQTIYIANRDDSEAEDLIKDASQYDQSLKLNIIHVKTAKQAQSLPAPAYIISTVPDFEAKTPGEIAARSVLREFLARGKGQDNVVLDMCYHPRNTRNLKLASDFGWTIVDGVKVVGNQFRTQWKLWTGQEISKATEEAAFALLEEIAQNDPTVDPIPS</sequence>
<organism evidence="1 2">
    <name type="scientific">Clonostachys rosea f. rosea IK726</name>
    <dbReference type="NCBI Taxonomy" id="1349383"/>
    <lineage>
        <taxon>Eukaryota</taxon>
        <taxon>Fungi</taxon>
        <taxon>Dikarya</taxon>
        <taxon>Ascomycota</taxon>
        <taxon>Pezizomycotina</taxon>
        <taxon>Sordariomycetes</taxon>
        <taxon>Hypocreomycetidae</taxon>
        <taxon>Hypocreales</taxon>
        <taxon>Bionectriaceae</taxon>
        <taxon>Clonostachys</taxon>
    </lineage>
</organism>
<keyword evidence="2" id="KW-1185">Reference proteome</keyword>
<gene>
    <name evidence="1" type="ORF">CRV2_00014073</name>
</gene>
<reference evidence="1" key="2">
    <citation type="submission" date="2021-10" db="EMBL/GenBank/DDBJ databases">
        <authorList>
            <person name="Piombo E."/>
        </authorList>
    </citation>
    <scope>NUCLEOTIDE SEQUENCE</scope>
</reference>
<proteinExistence type="predicted"/>
<dbReference type="Proteomes" id="UP000836387">
    <property type="component" value="Unassembled WGS sequence"/>
</dbReference>
<evidence type="ECO:0000313" key="2">
    <source>
        <dbReference type="Proteomes" id="UP000836387"/>
    </source>
</evidence>
<dbReference type="EMBL" id="CADEHS020000024">
    <property type="protein sequence ID" value="CAG9948534.1"/>
    <property type="molecule type" value="Genomic_DNA"/>
</dbReference>
<evidence type="ECO:0000313" key="1">
    <source>
        <dbReference type="EMBL" id="CAG9948534.1"/>
    </source>
</evidence>
<comment type="caution">
    <text evidence="1">The sequence shown here is derived from an EMBL/GenBank/DDBJ whole genome shotgun (WGS) entry which is preliminary data.</text>
</comment>
<reference evidence="1" key="1">
    <citation type="submission" date="2020-04" db="EMBL/GenBank/DDBJ databases">
        <authorList>
            <person name="Broberg M."/>
        </authorList>
    </citation>
    <scope>NUCLEOTIDE SEQUENCE</scope>
</reference>